<protein>
    <submittedName>
        <fullName evidence="2">Uncharacterized protein</fullName>
    </submittedName>
</protein>
<evidence type="ECO:0000313" key="3">
    <source>
        <dbReference type="Proteomes" id="UP000095300"/>
    </source>
</evidence>
<dbReference type="VEuPathDB" id="VectorBase:SCAU005170"/>
<accession>A0A1I8P6A5</accession>
<sequence length="443" mass="51532">MKITELEIENIGNCKQAHLKFDHQRNKFPIYLVQSATKCEVITWAIQLVCTNKYDSPEKLEKLRSETTKLSKVTVTFRLGNPGASGDANAPDLQHSSDSDEPCTSQQFLKRLRKRQERKGFVVVKAIRNFLVNENEIEYRVEDESWVRCPVDVFQRLFFSCTDIIFPRLSDLQNGECNNGRWLGLLRSDFVSNGTGDFETCLIEFCEMFVRERLTLQHQLCELTNAALKGIEFVNKSRMVHLVYILQDIRCVFEYISCSEYTVWYMIPTFFGIPKDITEFYADSINFSRMTTKIQLQKPAGSPQILWNEAEGYVKELFMVAIQLAFGYHCRQNVIFLHDLEELNRHQSFEYVKTAFGRNTYHTWVGKNYLRKIIDICTKFDLSCIVSYAGGIPFQINDAFIIQCEQKKHDKYVSISLKNRVEDNKSNMDNLRSRAEKEFGGSH</sequence>
<evidence type="ECO:0000256" key="1">
    <source>
        <dbReference type="SAM" id="MobiDB-lite"/>
    </source>
</evidence>
<dbReference type="AlphaFoldDB" id="A0A1I8P6A5"/>
<name>A0A1I8P6A5_STOCA</name>
<evidence type="ECO:0000313" key="2">
    <source>
        <dbReference type="EnsemblMetazoa" id="SCAU005170-PA"/>
    </source>
</evidence>
<dbReference type="EnsemblMetazoa" id="SCAU005170-RA">
    <property type="protein sequence ID" value="SCAU005170-PA"/>
    <property type="gene ID" value="SCAU005170"/>
</dbReference>
<dbReference type="Proteomes" id="UP000095300">
    <property type="component" value="Unassembled WGS sequence"/>
</dbReference>
<dbReference type="KEGG" id="scac:106096146"/>
<feature type="region of interest" description="Disordered" evidence="1">
    <location>
        <begin position="81"/>
        <end position="102"/>
    </location>
</feature>
<proteinExistence type="predicted"/>
<keyword evidence="3" id="KW-1185">Reference proteome</keyword>
<reference evidence="2" key="1">
    <citation type="submission" date="2020-05" db="UniProtKB">
        <authorList>
            <consortium name="EnsemblMetazoa"/>
        </authorList>
    </citation>
    <scope>IDENTIFICATION</scope>
    <source>
        <strain evidence="2">USDA</strain>
    </source>
</reference>
<gene>
    <name evidence="2" type="primary">106096146</name>
</gene>
<dbReference type="OrthoDB" id="7972567at2759"/>
<organism evidence="2 3">
    <name type="scientific">Stomoxys calcitrans</name>
    <name type="common">Stable fly</name>
    <name type="synonym">Conops calcitrans</name>
    <dbReference type="NCBI Taxonomy" id="35570"/>
    <lineage>
        <taxon>Eukaryota</taxon>
        <taxon>Metazoa</taxon>
        <taxon>Ecdysozoa</taxon>
        <taxon>Arthropoda</taxon>
        <taxon>Hexapoda</taxon>
        <taxon>Insecta</taxon>
        <taxon>Pterygota</taxon>
        <taxon>Neoptera</taxon>
        <taxon>Endopterygota</taxon>
        <taxon>Diptera</taxon>
        <taxon>Brachycera</taxon>
        <taxon>Muscomorpha</taxon>
        <taxon>Muscoidea</taxon>
        <taxon>Muscidae</taxon>
        <taxon>Stomoxys</taxon>
    </lineage>
</organism>